<dbReference type="EMBL" id="GBXM01054676">
    <property type="protein sequence ID" value="JAH53901.1"/>
    <property type="molecule type" value="Transcribed_RNA"/>
</dbReference>
<protein>
    <submittedName>
        <fullName evidence="1">Uncharacterized protein</fullName>
    </submittedName>
</protein>
<organism evidence="1">
    <name type="scientific">Anguilla anguilla</name>
    <name type="common">European freshwater eel</name>
    <name type="synonym">Muraena anguilla</name>
    <dbReference type="NCBI Taxonomy" id="7936"/>
    <lineage>
        <taxon>Eukaryota</taxon>
        <taxon>Metazoa</taxon>
        <taxon>Chordata</taxon>
        <taxon>Craniata</taxon>
        <taxon>Vertebrata</taxon>
        <taxon>Euteleostomi</taxon>
        <taxon>Actinopterygii</taxon>
        <taxon>Neopterygii</taxon>
        <taxon>Teleostei</taxon>
        <taxon>Anguilliformes</taxon>
        <taxon>Anguillidae</taxon>
        <taxon>Anguilla</taxon>
    </lineage>
</organism>
<reference evidence="1" key="2">
    <citation type="journal article" date="2015" name="Fish Shellfish Immunol.">
        <title>Early steps in the European eel (Anguilla anguilla)-Vibrio vulnificus interaction in the gills: Role of the RtxA13 toxin.</title>
        <authorList>
            <person name="Callol A."/>
            <person name="Pajuelo D."/>
            <person name="Ebbesson L."/>
            <person name="Teles M."/>
            <person name="MacKenzie S."/>
            <person name="Amaro C."/>
        </authorList>
    </citation>
    <scope>NUCLEOTIDE SEQUENCE</scope>
</reference>
<dbReference type="AlphaFoldDB" id="A0A0E9TJZ1"/>
<reference evidence="1" key="1">
    <citation type="submission" date="2014-11" db="EMBL/GenBank/DDBJ databases">
        <authorList>
            <person name="Amaro Gonzalez C."/>
        </authorList>
    </citation>
    <scope>NUCLEOTIDE SEQUENCE</scope>
</reference>
<name>A0A0E9TJZ1_ANGAN</name>
<sequence length="47" mass="5426">MLGSFSSNIFGDTFQTESSICFKPGVIFFKVHKESFLFQIQDSVFQR</sequence>
<evidence type="ECO:0000313" key="1">
    <source>
        <dbReference type="EMBL" id="JAH53901.1"/>
    </source>
</evidence>
<proteinExistence type="predicted"/>
<accession>A0A0E9TJZ1</accession>